<sequence>PKQKEVVLKRRERLRRKTFGMSWHYQLGRKLWPVSGVHCDWPLHQPDMKNVYFNSDLEEVYIDGLPCFDDKFGKEEGYTQGQTEHTLFTKFGSASNGMMIILMFYAHDIILTGDNVIEMERLRRTW</sequence>
<proteinExistence type="predicted"/>
<evidence type="ECO:0000313" key="2">
    <source>
        <dbReference type="Proteomes" id="UP000265520"/>
    </source>
</evidence>
<accession>A0A392QNP5</accession>
<dbReference type="EMBL" id="LXQA010147434">
    <property type="protein sequence ID" value="MCI25482.1"/>
    <property type="molecule type" value="Genomic_DNA"/>
</dbReference>
<name>A0A392QNP5_9FABA</name>
<evidence type="ECO:0000313" key="1">
    <source>
        <dbReference type="EMBL" id="MCI25482.1"/>
    </source>
</evidence>
<comment type="caution">
    <text evidence="1">The sequence shown here is derived from an EMBL/GenBank/DDBJ whole genome shotgun (WGS) entry which is preliminary data.</text>
</comment>
<evidence type="ECO:0008006" key="3">
    <source>
        <dbReference type="Google" id="ProtNLM"/>
    </source>
</evidence>
<feature type="non-terminal residue" evidence="1">
    <location>
        <position position="1"/>
    </location>
</feature>
<dbReference type="Proteomes" id="UP000265520">
    <property type="component" value="Unassembled WGS sequence"/>
</dbReference>
<protein>
    <recommendedName>
        <fullName evidence="3">Reverse transcriptase Ty1/copia-type domain-containing protein</fullName>
    </recommendedName>
</protein>
<organism evidence="1 2">
    <name type="scientific">Trifolium medium</name>
    <dbReference type="NCBI Taxonomy" id="97028"/>
    <lineage>
        <taxon>Eukaryota</taxon>
        <taxon>Viridiplantae</taxon>
        <taxon>Streptophyta</taxon>
        <taxon>Embryophyta</taxon>
        <taxon>Tracheophyta</taxon>
        <taxon>Spermatophyta</taxon>
        <taxon>Magnoliopsida</taxon>
        <taxon>eudicotyledons</taxon>
        <taxon>Gunneridae</taxon>
        <taxon>Pentapetalae</taxon>
        <taxon>rosids</taxon>
        <taxon>fabids</taxon>
        <taxon>Fabales</taxon>
        <taxon>Fabaceae</taxon>
        <taxon>Papilionoideae</taxon>
        <taxon>50 kb inversion clade</taxon>
        <taxon>NPAAA clade</taxon>
        <taxon>Hologalegina</taxon>
        <taxon>IRL clade</taxon>
        <taxon>Trifolieae</taxon>
        <taxon>Trifolium</taxon>
    </lineage>
</organism>
<keyword evidence="2" id="KW-1185">Reference proteome</keyword>
<dbReference type="AlphaFoldDB" id="A0A392QNP5"/>
<reference evidence="1 2" key="1">
    <citation type="journal article" date="2018" name="Front. Plant Sci.">
        <title>Red Clover (Trifolium pratense) and Zigzag Clover (T. medium) - A Picture of Genomic Similarities and Differences.</title>
        <authorList>
            <person name="Dluhosova J."/>
            <person name="Istvanek J."/>
            <person name="Nedelnik J."/>
            <person name="Repkova J."/>
        </authorList>
    </citation>
    <scope>NUCLEOTIDE SEQUENCE [LARGE SCALE GENOMIC DNA]</scope>
    <source>
        <strain evidence="2">cv. 10/8</strain>
        <tissue evidence="1">Leaf</tissue>
    </source>
</reference>